<evidence type="ECO:0000313" key="3">
    <source>
        <dbReference type="EMBL" id="MBZ1351142.1"/>
    </source>
</evidence>
<evidence type="ECO:0000256" key="1">
    <source>
        <dbReference type="ARBA" id="ARBA00022801"/>
    </source>
</evidence>
<keyword evidence="1 3" id="KW-0378">Hydrolase</keyword>
<dbReference type="Pfam" id="PF08530">
    <property type="entry name" value="PepX_C"/>
    <property type="match status" value="1"/>
</dbReference>
<gene>
    <name evidence="3" type="ORF">KZZ10_10840</name>
</gene>
<dbReference type="Gene3D" id="2.60.120.260">
    <property type="entry name" value="Galactose-binding domain-like"/>
    <property type="match status" value="1"/>
</dbReference>
<organism evidence="3 4">
    <name type="scientific">Zwartia hollandica</name>
    <dbReference type="NCBI Taxonomy" id="324606"/>
    <lineage>
        <taxon>Bacteria</taxon>
        <taxon>Pseudomonadati</taxon>
        <taxon>Pseudomonadota</taxon>
        <taxon>Betaproteobacteria</taxon>
        <taxon>Burkholderiales</taxon>
        <taxon>Alcaligenaceae</taxon>
        <taxon>Zwartia</taxon>
    </lineage>
</organism>
<dbReference type="PANTHER" id="PTHR43056:SF10">
    <property type="entry name" value="COCE_NOND FAMILY, PUTATIVE (AFU_ORTHOLOGUE AFUA_7G00600)-RELATED"/>
    <property type="match status" value="1"/>
</dbReference>
<evidence type="ECO:0000259" key="2">
    <source>
        <dbReference type="SMART" id="SM00939"/>
    </source>
</evidence>
<dbReference type="GO" id="GO:0008239">
    <property type="term" value="F:dipeptidyl-peptidase activity"/>
    <property type="evidence" value="ECO:0007669"/>
    <property type="project" value="InterPro"/>
</dbReference>
<reference evidence="3" key="1">
    <citation type="submission" date="2021-07" db="EMBL/GenBank/DDBJ databases">
        <title>New genus and species of the family Alcaligenaceae.</title>
        <authorList>
            <person name="Hahn M.W."/>
        </authorList>
    </citation>
    <scope>NUCLEOTIDE SEQUENCE</scope>
    <source>
        <strain evidence="3">LF4-65</strain>
    </source>
</reference>
<proteinExistence type="predicted"/>
<name>A0A953T5P6_9BURK</name>
<keyword evidence="4" id="KW-1185">Reference proteome</keyword>
<dbReference type="PANTHER" id="PTHR43056">
    <property type="entry name" value="PEPTIDASE S9 PROLYL OLIGOPEPTIDASE"/>
    <property type="match status" value="1"/>
</dbReference>
<dbReference type="Pfam" id="PF02129">
    <property type="entry name" value="Peptidase_S15"/>
    <property type="match status" value="1"/>
</dbReference>
<dbReference type="SUPFAM" id="SSF49785">
    <property type="entry name" value="Galactose-binding domain-like"/>
    <property type="match status" value="1"/>
</dbReference>
<dbReference type="InterPro" id="IPR005674">
    <property type="entry name" value="CocE/Ser_esterase"/>
</dbReference>
<dbReference type="Proteomes" id="UP000739565">
    <property type="component" value="Unassembled WGS sequence"/>
</dbReference>
<dbReference type="InterPro" id="IPR013736">
    <property type="entry name" value="Xaa-Pro_dipept_C"/>
</dbReference>
<comment type="caution">
    <text evidence="3">The sequence shown here is derived from an EMBL/GenBank/DDBJ whole genome shotgun (WGS) entry which is preliminary data.</text>
</comment>
<dbReference type="InterPro" id="IPR029058">
    <property type="entry name" value="AB_hydrolase_fold"/>
</dbReference>
<dbReference type="SMART" id="SM00939">
    <property type="entry name" value="PepX_C"/>
    <property type="match status" value="1"/>
</dbReference>
<dbReference type="NCBIfam" id="TIGR00976">
    <property type="entry name" value="CocE_NonD"/>
    <property type="match status" value="1"/>
</dbReference>
<dbReference type="Gene3D" id="3.40.50.1820">
    <property type="entry name" value="alpha/beta hydrolase"/>
    <property type="match status" value="2"/>
</dbReference>
<dbReference type="RefSeq" id="WP_259661560.1">
    <property type="nucleotide sequence ID" value="NZ_JAHXRI010000010.1"/>
</dbReference>
<dbReference type="AlphaFoldDB" id="A0A953T5P6"/>
<feature type="domain" description="Xaa-Pro dipeptidyl-peptidase C-terminal" evidence="2">
    <location>
        <begin position="356"/>
        <end position="604"/>
    </location>
</feature>
<protein>
    <submittedName>
        <fullName evidence="3">CocE/NonD family hydrolase</fullName>
    </submittedName>
</protein>
<dbReference type="InterPro" id="IPR050585">
    <property type="entry name" value="Xaa-Pro_dipeptidyl-ppase/CocE"/>
</dbReference>
<sequence>MSDNDALSRAWNVTPSEYLAKRPSTYTIGTPDSRYLTMPDGVRLAIDVYLPESPTLKPGTRFPTVAVLTPYYRRFKVTGPGAEPSPNIAIYRDFFIPRGYAVITVDVRGTGASFGTRDCFRSPREREDYREIANWIVAQPWSNGSIGSTGISYLGAAACFLASTGHPAVKAIAPLFSVHDTYADHVFPGGIKCTTVTENYDDLVSALDLDRRDLLQPYPYFNDKRYAGPQPVDEDKDGALLAQALVQHQGSFRMRDLAPEFAFREEAATHDPNMHSGSFSPYWYLGQVPGQVNILSVSGWYDGSAFANGSIARFLSNPGADNRLLLGPWDHGARTNGSPWRGGGSKPEFQILAEVLRFFDEHLAGMNTGIKNELPVHFHTLHEEKWQAAATWPPHAKSTRLFFADQGQLLPQAPSAASTAPYQVSFSTNTGQHSRFERLGALPVEDYYDDWNAHEKRLLCFSTEPTNNALELSGHLTVQLRMSCSEHDASVFVYISEVDQAGHSWYITEGSLRLLHRAEAKPPASYNANWVYRSFHREQAKHMQPGVFADVRFSLLPISWTLQPGSRLRVSIAGTDAEHFAQVPHGRPPLLNFALGGESGCFIDVPYRSE</sequence>
<dbReference type="SUPFAM" id="SSF53474">
    <property type="entry name" value="alpha/beta-Hydrolases"/>
    <property type="match status" value="1"/>
</dbReference>
<dbReference type="InterPro" id="IPR000383">
    <property type="entry name" value="Xaa-Pro-like_dom"/>
</dbReference>
<dbReference type="EMBL" id="JAHXRI010000010">
    <property type="protein sequence ID" value="MBZ1351142.1"/>
    <property type="molecule type" value="Genomic_DNA"/>
</dbReference>
<accession>A0A953T5P6</accession>
<dbReference type="InterPro" id="IPR008979">
    <property type="entry name" value="Galactose-bd-like_sf"/>
</dbReference>
<evidence type="ECO:0000313" key="4">
    <source>
        <dbReference type="Proteomes" id="UP000739565"/>
    </source>
</evidence>